<feature type="domain" description="Tyrosine specific protein phosphatases" evidence="1">
    <location>
        <begin position="65"/>
        <end position="118"/>
    </location>
</feature>
<name>A0A1C5IC08_9ACTN</name>
<dbReference type="GO" id="GO:0004725">
    <property type="term" value="F:protein tyrosine phosphatase activity"/>
    <property type="evidence" value="ECO:0007669"/>
    <property type="project" value="InterPro"/>
</dbReference>
<evidence type="ECO:0000259" key="1">
    <source>
        <dbReference type="PROSITE" id="PS50056"/>
    </source>
</evidence>
<organism evidence="2 3">
    <name type="scientific">Micromonospora echinaurantiaca</name>
    <dbReference type="NCBI Taxonomy" id="47857"/>
    <lineage>
        <taxon>Bacteria</taxon>
        <taxon>Bacillati</taxon>
        <taxon>Actinomycetota</taxon>
        <taxon>Actinomycetes</taxon>
        <taxon>Micromonosporales</taxon>
        <taxon>Micromonosporaceae</taxon>
        <taxon>Micromonospora</taxon>
    </lineage>
</organism>
<evidence type="ECO:0000313" key="2">
    <source>
        <dbReference type="EMBL" id="SCG55978.1"/>
    </source>
</evidence>
<sequence>MSVEQVWTEQTGVVALPSGVTVRGRRIGDPASPADFALLLAAGPAPQWPHRWIRWPDFWIPVDRADALDALREALRRAHDGERVEVACRGGTGRTGTAIAALAILDGLPAERAVQWVRANYRPRAVETPWQRRWLRRLPR</sequence>
<dbReference type="SUPFAM" id="SSF52799">
    <property type="entry name" value="(Phosphotyrosine protein) phosphatases II"/>
    <property type="match status" value="1"/>
</dbReference>
<keyword evidence="3" id="KW-1185">Reference proteome</keyword>
<dbReference type="Pfam" id="PF00102">
    <property type="entry name" value="Y_phosphatase"/>
    <property type="match status" value="1"/>
</dbReference>
<dbReference type="InterPro" id="IPR000387">
    <property type="entry name" value="Tyr_Pase_dom"/>
</dbReference>
<protein>
    <submittedName>
        <fullName evidence="2">Protein-tyrosine phosphatase</fullName>
    </submittedName>
</protein>
<dbReference type="EMBL" id="LT607750">
    <property type="protein sequence ID" value="SCG55978.1"/>
    <property type="molecule type" value="Genomic_DNA"/>
</dbReference>
<dbReference type="Gene3D" id="3.90.190.10">
    <property type="entry name" value="Protein tyrosine phosphatase superfamily"/>
    <property type="match status" value="1"/>
</dbReference>
<dbReference type="PROSITE" id="PS50056">
    <property type="entry name" value="TYR_PHOSPHATASE_2"/>
    <property type="match status" value="1"/>
</dbReference>
<reference evidence="2 3" key="1">
    <citation type="submission" date="2016-06" db="EMBL/GenBank/DDBJ databases">
        <authorList>
            <person name="Kjaerup R.B."/>
            <person name="Dalgaard T.S."/>
            <person name="Juul-Madsen H.R."/>
        </authorList>
    </citation>
    <scope>NUCLEOTIDE SEQUENCE [LARGE SCALE GENOMIC DNA]</scope>
    <source>
        <strain evidence="2 3">DSM 43904</strain>
    </source>
</reference>
<gene>
    <name evidence="2" type="ORF">GA0070609_3109</name>
</gene>
<dbReference type="InterPro" id="IPR000242">
    <property type="entry name" value="PTP_cat"/>
</dbReference>
<accession>A0A1C5IC08</accession>
<dbReference type="AlphaFoldDB" id="A0A1C5IC08"/>
<proteinExistence type="predicted"/>
<dbReference type="Proteomes" id="UP000198217">
    <property type="component" value="Chromosome I"/>
</dbReference>
<dbReference type="InterPro" id="IPR029021">
    <property type="entry name" value="Prot-tyrosine_phosphatase-like"/>
</dbReference>
<evidence type="ECO:0000313" key="3">
    <source>
        <dbReference type="Proteomes" id="UP000198217"/>
    </source>
</evidence>
<dbReference type="InterPro" id="IPR050561">
    <property type="entry name" value="PTP"/>
</dbReference>
<dbReference type="PANTHER" id="PTHR23339">
    <property type="entry name" value="TYROSINE SPECIFIC PROTEIN PHOSPHATASE AND DUAL SPECIFICITY PROTEIN PHOSPHATASE"/>
    <property type="match status" value="1"/>
</dbReference>
<dbReference type="RefSeq" id="WP_088994445.1">
    <property type="nucleotide sequence ID" value="NZ_JBFAQF010000017.1"/>
</dbReference>